<dbReference type="GO" id="GO:0016747">
    <property type="term" value="F:acyltransferase activity, transferring groups other than amino-acyl groups"/>
    <property type="evidence" value="ECO:0007669"/>
    <property type="project" value="InterPro"/>
</dbReference>
<proteinExistence type="predicted"/>
<feature type="transmembrane region" description="Helical" evidence="1">
    <location>
        <begin position="305"/>
        <end position="329"/>
    </location>
</feature>
<feature type="transmembrane region" description="Helical" evidence="1">
    <location>
        <begin position="249"/>
        <end position="268"/>
    </location>
</feature>
<dbReference type="Proteomes" id="UP000500970">
    <property type="component" value="Chromosome"/>
</dbReference>
<keyword evidence="1" id="KW-0472">Membrane</keyword>
<dbReference type="AlphaFoldDB" id="A0A7D4I2X6"/>
<evidence type="ECO:0000313" key="3">
    <source>
        <dbReference type="EMBL" id="QKH38118.1"/>
    </source>
</evidence>
<feature type="transmembrane region" description="Helical" evidence="1">
    <location>
        <begin position="219"/>
        <end position="237"/>
    </location>
</feature>
<protein>
    <submittedName>
        <fullName evidence="3">Acyltransferase</fullName>
    </submittedName>
</protein>
<accession>A0A7D4I2X6</accession>
<feature type="domain" description="Acyltransferase 3" evidence="2">
    <location>
        <begin position="12"/>
        <end position="350"/>
    </location>
</feature>
<dbReference type="Pfam" id="PF01757">
    <property type="entry name" value="Acyl_transf_3"/>
    <property type="match status" value="1"/>
</dbReference>
<dbReference type="KEGG" id="apes:FOC84_25565"/>
<dbReference type="GO" id="GO:0016020">
    <property type="term" value="C:membrane"/>
    <property type="evidence" value="ECO:0007669"/>
    <property type="project" value="TreeGrafter"/>
</dbReference>
<feature type="transmembrane region" description="Helical" evidence="1">
    <location>
        <begin position="274"/>
        <end position="293"/>
    </location>
</feature>
<feature type="transmembrane region" description="Helical" evidence="1">
    <location>
        <begin position="112"/>
        <end position="130"/>
    </location>
</feature>
<name>A0A7D4I2X6_9BURK</name>
<dbReference type="GO" id="GO:0000271">
    <property type="term" value="P:polysaccharide biosynthetic process"/>
    <property type="evidence" value="ECO:0007669"/>
    <property type="project" value="TreeGrafter"/>
</dbReference>
<dbReference type="PANTHER" id="PTHR23028">
    <property type="entry name" value="ACETYLTRANSFERASE"/>
    <property type="match status" value="1"/>
</dbReference>
<dbReference type="RefSeq" id="WP_173147176.1">
    <property type="nucleotide sequence ID" value="NZ_CP053985.1"/>
</dbReference>
<keyword evidence="3" id="KW-0012">Acyltransferase</keyword>
<keyword evidence="1" id="KW-1133">Transmembrane helix</keyword>
<sequence length="391" mass="43112">MASSHHGRLEFANTLRGLAALIVLFGHYVLVFHNIKGSSTPWFVPREEPLYFNAYAPWAIETMRYLNPGPFAVSLFFLISGLVIPQSVAALASKSNGRTAFAVGRLFRIWPTYCICLTVSLVVLSVMPHLNDYRLPFTRSDVVANMSLFRGLIGGPQFDGIVWTLEIEVLFYLYILLVWRWVAAGRLTPLALIAIVTVAASSHGANIEMSLAWNGAANLLYPLPYLTFMSIGIAFNYHGREMLKSRSLLATAAAMFAVFGWVAIVHQWDSSTVWSYGIALLVFTLFYFFARGWSGGPILDFFAKISFPLYAVHPVLGYTGMAFLLSIGFSDWNALFIMTTIAILAAWLIHVAVEAPSHRLGRSLGVKITAGPPLMPSVGDLGNYPSPRTSS</sequence>
<gene>
    <name evidence="3" type="ORF">FOC84_25565</name>
</gene>
<evidence type="ECO:0000256" key="1">
    <source>
        <dbReference type="SAM" id="Phobius"/>
    </source>
</evidence>
<feature type="transmembrane region" description="Helical" evidence="1">
    <location>
        <begin position="71"/>
        <end position="92"/>
    </location>
</feature>
<feature type="transmembrane region" description="Helical" evidence="1">
    <location>
        <begin position="335"/>
        <end position="353"/>
    </location>
</feature>
<keyword evidence="3" id="KW-0808">Transferase</keyword>
<keyword evidence="1" id="KW-0812">Transmembrane</keyword>
<feature type="transmembrane region" description="Helical" evidence="1">
    <location>
        <begin position="189"/>
        <end position="207"/>
    </location>
</feature>
<evidence type="ECO:0000259" key="2">
    <source>
        <dbReference type="Pfam" id="PF01757"/>
    </source>
</evidence>
<keyword evidence="4" id="KW-1185">Reference proteome</keyword>
<feature type="transmembrane region" description="Helical" evidence="1">
    <location>
        <begin position="161"/>
        <end position="182"/>
    </location>
</feature>
<dbReference type="EMBL" id="CP053985">
    <property type="protein sequence ID" value="QKH38118.1"/>
    <property type="molecule type" value="Genomic_DNA"/>
</dbReference>
<feature type="transmembrane region" description="Helical" evidence="1">
    <location>
        <begin position="15"/>
        <end position="35"/>
    </location>
</feature>
<organism evidence="3 4">
    <name type="scientific">Achromobacter pestifer</name>
    <dbReference type="NCBI Taxonomy" id="1353889"/>
    <lineage>
        <taxon>Bacteria</taxon>
        <taxon>Pseudomonadati</taxon>
        <taxon>Pseudomonadota</taxon>
        <taxon>Betaproteobacteria</taxon>
        <taxon>Burkholderiales</taxon>
        <taxon>Alcaligenaceae</taxon>
        <taxon>Achromobacter</taxon>
    </lineage>
</organism>
<reference evidence="3 4" key="1">
    <citation type="submission" date="2020-05" db="EMBL/GenBank/DDBJ databases">
        <title>FDA dAtabase for Regulatory Grade micrObial Sequences (FDA-ARGOS): Supporting development and validation of Infectious Disease Dx tests.</title>
        <authorList>
            <person name="Sproer C."/>
            <person name="Gronow S."/>
            <person name="Severitt S."/>
            <person name="Schroder I."/>
            <person name="Tallon L."/>
            <person name="Sadzewicz L."/>
            <person name="Zhao X."/>
            <person name="Vavikolanu K."/>
            <person name="Mehta A."/>
            <person name="Aluvathingal J."/>
            <person name="Nadendla S."/>
            <person name="Myers T."/>
            <person name="Yan Y."/>
            <person name="Sichtig H."/>
        </authorList>
    </citation>
    <scope>NUCLEOTIDE SEQUENCE [LARGE SCALE GENOMIC DNA]</scope>
    <source>
        <strain evidence="3 4">FDAARGOS_790</strain>
    </source>
</reference>
<dbReference type="PANTHER" id="PTHR23028:SF131">
    <property type="entry name" value="BLR2367 PROTEIN"/>
    <property type="match status" value="1"/>
</dbReference>
<dbReference type="InterPro" id="IPR002656">
    <property type="entry name" value="Acyl_transf_3_dom"/>
</dbReference>
<evidence type="ECO:0000313" key="4">
    <source>
        <dbReference type="Proteomes" id="UP000500970"/>
    </source>
</evidence>
<dbReference type="InterPro" id="IPR050879">
    <property type="entry name" value="Acyltransferase_3"/>
</dbReference>